<evidence type="ECO:0000313" key="3">
    <source>
        <dbReference type="Proteomes" id="UP000828251"/>
    </source>
</evidence>
<comment type="caution">
    <text evidence="2">The sequence shown here is derived from an EMBL/GenBank/DDBJ whole genome shotgun (WGS) entry which is preliminary data.</text>
</comment>
<evidence type="ECO:0000259" key="1">
    <source>
        <dbReference type="Pfam" id="PF13976"/>
    </source>
</evidence>
<reference evidence="2 3" key="1">
    <citation type="journal article" date="2021" name="Plant Biotechnol. J.">
        <title>Multi-omics assisted identification of the key and species-specific regulatory components of drought-tolerant mechanisms in Gossypium stocksii.</title>
        <authorList>
            <person name="Yu D."/>
            <person name="Ke L."/>
            <person name="Zhang D."/>
            <person name="Wu Y."/>
            <person name="Sun Y."/>
            <person name="Mei J."/>
            <person name="Sun J."/>
            <person name="Sun Y."/>
        </authorList>
    </citation>
    <scope>NUCLEOTIDE SEQUENCE [LARGE SCALE GENOMIC DNA]</scope>
    <source>
        <strain evidence="3">cv. E1</strain>
        <tissue evidence="2">Leaf</tissue>
    </source>
</reference>
<name>A0A9D3VX20_9ROSI</name>
<gene>
    <name evidence="2" type="ORF">J1N35_014942</name>
</gene>
<sequence>MRVIIVVKGVEIFLCDNGIKAKFVLVSLKNVSLMALESSFVLAFIPHFDGHYDYWSMMIENFLWSKEYWSIVESYKRKNFDECPKISFGDCFTMDGKRICCHFQEVACEISDPSTRVVAFVEMSQNWLFPMKIVSIQSCLMVKVKDPSWSWHFRYAHLNYDGLKILEKKNMVIGLPPIIYSSLVCEKCVVTNNISLNFPK</sequence>
<dbReference type="InterPro" id="IPR025724">
    <property type="entry name" value="GAG-pre-integrase_dom"/>
</dbReference>
<dbReference type="OrthoDB" id="1305579at2759"/>
<dbReference type="AlphaFoldDB" id="A0A9D3VX20"/>
<protein>
    <recommendedName>
        <fullName evidence="1">GAG-pre-integrase domain-containing protein</fullName>
    </recommendedName>
</protein>
<evidence type="ECO:0000313" key="2">
    <source>
        <dbReference type="EMBL" id="KAH1098021.1"/>
    </source>
</evidence>
<dbReference type="Pfam" id="PF13976">
    <property type="entry name" value="gag_pre-integrs"/>
    <property type="match status" value="1"/>
</dbReference>
<dbReference type="Proteomes" id="UP000828251">
    <property type="component" value="Unassembled WGS sequence"/>
</dbReference>
<keyword evidence="3" id="KW-1185">Reference proteome</keyword>
<feature type="non-terminal residue" evidence="2">
    <location>
        <position position="200"/>
    </location>
</feature>
<organism evidence="2 3">
    <name type="scientific">Gossypium stocksii</name>
    <dbReference type="NCBI Taxonomy" id="47602"/>
    <lineage>
        <taxon>Eukaryota</taxon>
        <taxon>Viridiplantae</taxon>
        <taxon>Streptophyta</taxon>
        <taxon>Embryophyta</taxon>
        <taxon>Tracheophyta</taxon>
        <taxon>Spermatophyta</taxon>
        <taxon>Magnoliopsida</taxon>
        <taxon>eudicotyledons</taxon>
        <taxon>Gunneridae</taxon>
        <taxon>Pentapetalae</taxon>
        <taxon>rosids</taxon>
        <taxon>malvids</taxon>
        <taxon>Malvales</taxon>
        <taxon>Malvaceae</taxon>
        <taxon>Malvoideae</taxon>
        <taxon>Gossypium</taxon>
    </lineage>
</organism>
<proteinExistence type="predicted"/>
<feature type="domain" description="GAG-pre-integrase" evidence="1">
    <location>
        <begin position="134"/>
        <end position="190"/>
    </location>
</feature>
<accession>A0A9D3VX20</accession>
<dbReference type="EMBL" id="JAIQCV010000005">
    <property type="protein sequence ID" value="KAH1098021.1"/>
    <property type="molecule type" value="Genomic_DNA"/>
</dbReference>